<evidence type="ECO:0000256" key="1">
    <source>
        <dbReference type="SAM" id="MobiDB-lite"/>
    </source>
</evidence>
<keyword evidence="2" id="KW-1133">Transmembrane helix</keyword>
<dbReference type="AlphaFoldDB" id="A0A955I8D7"/>
<evidence type="ECO:0008006" key="5">
    <source>
        <dbReference type="Google" id="ProtNLM"/>
    </source>
</evidence>
<dbReference type="Gene3D" id="3.90.1580.10">
    <property type="entry name" value="paralog of FGE (formylglycine-generating enzyme)"/>
    <property type="match status" value="1"/>
</dbReference>
<dbReference type="Proteomes" id="UP000775877">
    <property type="component" value="Unassembled WGS sequence"/>
</dbReference>
<name>A0A955I8D7_9BACT</name>
<reference evidence="3" key="2">
    <citation type="journal article" date="2021" name="Microbiome">
        <title>Successional dynamics and alternative stable states in a saline activated sludge microbial community over 9 years.</title>
        <authorList>
            <person name="Wang Y."/>
            <person name="Ye J."/>
            <person name="Ju F."/>
            <person name="Liu L."/>
            <person name="Boyd J.A."/>
            <person name="Deng Y."/>
            <person name="Parks D.H."/>
            <person name="Jiang X."/>
            <person name="Yin X."/>
            <person name="Woodcroft B.J."/>
            <person name="Tyson G.W."/>
            <person name="Hugenholtz P."/>
            <person name="Polz M.F."/>
            <person name="Zhang T."/>
        </authorList>
    </citation>
    <scope>NUCLEOTIDE SEQUENCE</scope>
    <source>
        <strain evidence="3">HKST-UBA13</strain>
    </source>
</reference>
<evidence type="ECO:0000313" key="4">
    <source>
        <dbReference type="Proteomes" id="UP000775877"/>
    </source>
</evidence>
<feature type="region of interest" description="Disordered" evidence="1">
    <location>
        <begin position="287"/>
        <end position="306"/>
    </location>
</feature>
<feature type="compositionally biased region" description="Polar residues" evidence="1">
    <location>
        <begin position="927"/>
        <end position="940"/>
    </location>
</feature>
<comment type="caution">
    <text evidence="3">The sequence shown here is derived from an EMBL/GenBank/DDBJ whole genome shotgun (WGS) entry which is preliminary data.</text>
</comment>
<keyword evidence="2" id="KW-0812">Transmembrane</keyword>
<gene>
    <name evidence="3" type="ORF">KC678_00810</name>
</gene>
<feature type="region of interest" description="Disordered" evidence="1">
    <location>
        <begin position="213"/>
        <end position="238"/>
    </location>
</feature>
<sequence>MSKKNKKLLTGIQFFLVLIIFAKFSVFDVLTIKALNDVYYSFDYTSATSGNYTYLTGLMAVDDNGAHPAVDANKFTNPSFTSDNSSWSLEATPLDGWALVPGNGAYLTSDFLVMQYEAKYDCTADGDGDIAATCSAPADFDSGVDYRDLAGFDPDNVVSTANGGPIVHIRKTQAVNACPSGSHLITNNEWMTIARNIEVQPTNWADGTVGSTVSSSGGLKRGNDGASSSVGYNGANPEFGTGRDTKAMLTLSNGSQIWDLSGNVYEIVNFDANTNGTYNEAADLISPSEHPEATNGTTTRSGEGWSGFTSADTGAGGWYLENDGSGSINSSVFRPADTSLTALNGIGRIFHDSDSADTNKSQTLLRGGWYSDGANTGLYSLYLPWSANASYATMGYRCATSSTGVSQLYEAGVGQYSSGGNHVSIDSSVQNGKLTQSINVGDTSTYDLSAYVYDETIGNDGGTVDDTIAELYYNGSAIATSYEDQGSGWWKLSGSITGANESREYGIIAYSGKDVLVDDLTLLEQGEYSVFSTNSYTNTSVDSWDSFSSVENTSGSSTINYQICTDNGSNCELGNSWMYWDGDSWETALNTTTHTNTAAELDTTAMQALPIISTKISVKSIFSFIGEESPELDSIQIGLSGDGVPPMLNVNPLSANPTSNPMPSFNGVATDDIGTVASVEYQIDGTGGAWLSCLANDSAFDEVAENFTCNVSSTLTDGQHVIYFRATDSNDATTEMGSYSEIKFNVLINPTSNNNDTTGESVFIKLDTLVPEITIKKDLVKDDAFLVIITDNFPIQLENISIISSGAQILDKSCLMPDDYTIYCVIETDGQGSFIVTATDSSEQTAQTEYVITQDVVVDEPIVPVPETPAAPAQPNIPVTPNSTPPENNVTTQSDVTSTEISSSDSNSSQDQTNEFPDIDSSDDYGINSTTNEPQVSENNATKNPSLALILCGASIVTLALGIIFFLGKKQENPF</sequence>
<feature type="compositionally biased region" description="Low complexity" evidence="1">
    <location>
        <begin position="893"/>
        <end position="913"/>
    </location>
</feature>
<feature type="compositionally biased region" description="Polar residues" evidence="1">
    <location>
        <begin position="877"/>
        <end position="892"/>
    </location>
</feature>
<protein>
    <recommendedName>
        <fullName evidence="5">Sulfatase-modifying factor enzyme domain-containing protein</fullName>
    </recommendedName>
</protein>
<feature type="region of interest" description="Disordered" evidence="1">
    <location>
        <begin position="865"/>
        <end position="940"/>
    </location>
</feature>
<keyword evidence="2" id="KW-0472">Membrane</keyword>
<dbReference type="InterPro" id="IPR042095">
    <property type="entry name" value="SUMF_sf"/>
</dbReference>
<dbReference type="EMBL" id="JAGQLJ010000014">
    <property type="protein sequence ID" value="MCA9380790.1"/>
    <property type="molecule type" value="Genomic_DNA"/>
</dbReference>
<reference evidence="3" key="1">
    <citation type="submission" date="2020-04" db="EMBL/GenBank/DDBJ databases">
        <authorList>
            <person name="Zhang T."/>
        </authorList>
    </citation>
    <scope>NUCLEOTIDE SEQUENCE</scope>
    <source>
        <strain evidence="3">HKST-UBA13</strain>
    </source>
</reference>
<organism evidence="3 4">
    <name type="scientific">Candidatus Dojkabacteria bacterium</name>
    <dbReference type="NCBI Taxonomy" id="2099670"/>
    <lineage>
        <taxon>Bacteria</taxon>
        <taxon>Candidatus Dojkabacteria</taxon>
    </lineage>
</organism>
<dbReference type="InterPro" id="IPR013783">
    <property type="entry name" value="Ig-like_fold"/>
</dbReference>
<evidence type="ECO:0000256" key="2">
    <source>
        <dbReference type="SAM" id="Phobius"/>
    </source>
</evidence>
<dbReference type="Gene3D" id="2.60.40.10">
    <property type="entry name" value="Immunoglobulins"/>
    <property type="match status" value="1"/>
</dbReference>
<dbReference type="SUPFAM" id="SSF56436">
    <property type="entry name" value="C-type lectin-like"/>
    <property type="match status" value="1"/>
</dbReference>
<accession>A0A955I8D7</accession>
<feature type="transmembrane region" description="Helical" evidence="2">
    <location>
        <begin position="947"/>
        <end position="967"/>
    </location>
</feature>
<evidence type="ECO:0000313" key="3">
    <source>
        <dbReference type="EMBL" id="MCA9380790.1"/>
    </source>
</evidence>
<feature type="compositionally biased region" description="Polar residues" evidence="1">
    <location>
        <begin position="294"/>
        <end position="306"/>
    </location>
</feature>
<dbReference type="InterPro" id="IPR016187">
    <property type="entry name" value="CTDL_fold"/>
</dbReference>
<proteinExistence type="predicted"/>